<feature type="signal peptide" evidence="5">
    <location>
        <begin position="1"/>
        <end position="23"/>
    </location>
</feature>
<feature type="chain" id="PRO_5020738759" evidence="5">
    <location>
        <begin position="24"/>
        <end position="733"/>
    </location>
</feature>
<feature type="domain" description="Heparinase II/III-like C-terminal" evidence="7">
    <location>
        <begin position="377"/>
        <end position="557"/>
    </location>
</feature>
<keyword evidence="4" id="KW-0456">Lyase</keyword>
<evidence type="ECO:0000259" key="6">
    <source>
        <dbReference type="Pfam" id="PF05426"/>
    </source>
</evidence>
<dbReference type="OrthoDB" id="9772435at2"/>
<dbReference type="InterPro" id="IPR012480">
    <property type="entry name" value="Hepar_II_III_C"/>
</dbReference>
<reference evidence="8 9" key="1">
    <citation type="submission" date="2019-03" db="EMBL/GenBank/DDBJ databases">
        <authorList>
            <person name="Kim M.K.M."/>
        </authorList>
    </citation>
    <scope>NUCLEOTIDE SEQUENCE [LARGE SCALE GENOMIC DNA]</scope>
    <source>
        <strain evidence="8 9">17J68-15</strain>
    </source>
</reference>
<keyword evidence="3" id="KW-0574">Periplasm</keyword>
<dbReference type="InterPro" id="IPR008397">
    <property type="entry name" value="Alginate_lyase_dom"/>
</dbReference>
<accession>A0A4R4E0Q7</accession>
<dbReference type="RefSeq" id="WP_131851581.1">
    <property type="nucleotide sequence ID" value="NZ_SKFH01000009.1"/>
</dbReference>
<keyword evidence="9" id="KW-1185">Reference proteome</keyword>
<dbReference type="SUPFAM" id="SSF48230">
    <property type="entry name" value="Chondroitin AC/alginate lyase"/>
    <property type="match status" value="1"/>
</dbReference>
<comment type="caution">
    <text evidence="8">The sequence shown here is derived from an EMBL/GenBank/DDBJ whole genome shotgun (WGS) entry which is preliminary data.</text>
</comment>
<sequence>MNVPSRLLAALLCLLTFARPAYAQHPRAFATAAELRSVYAQSRQNLMLQRSLAEMKREVDAWLGKDVDVPFPKDPAGGYTHDRHKANYGLLFNAGILYQMTGDARYAQFARGIFLKYAALNPTLPNHPQATSSSPGRLFWQALNDANWLVYAGMAYDLVYNGLSAADRRRIEQGAFKPEVDFVTKDLKTWFNLIHNHGVWACAGVGIVGIATDNKEYVDMALYGTEKNGKSGFLAQLNGLFSPDGYYTEGPYYVRYAILPYYLFANALQNAQPSLHIFAYRDTVLRKALDACLQQTNTNGVFFPINDALKDKDYTSNELVTALGIARDVYGPQPGFRTVAQKQGRVLLHRGGALLAAEATAGKPEAGYPYRPAEYNDGARGNEGGVSLMRLGQGKELTTVIFKYASHGLSHGHYDQLGISLFDRGSEILTDYGSVRFIGVEQKWGGRYLPENKTYAAQTIAHSTLVVDGASHFNGKEDTAERYHGERLFSNLSGKALQVVSAADDHAYTGTRLRRSLYLLELPAGRRLLVDLFQARSAEAHQYDLPYQYSGQLIQTSFRYQAAGTLKPLGTKSGYQFLWKEAEAGLRDTVAQFTFLNNKTYYTVSSLVPDSATIVFARSGAGDPSFNLRREPSYIIRRKGSNGTFFNVVEIHGQYDPVGEFSYNAYPSVKTMRILRDDADYTVAEVRTGTDRLLLMQANRDFSKTSNHALSSNGEALQWTGPYAVLCNGKSLN</sequence>
<dbReference type="InterPro" id="IPR008929">
    <property type="entry name" value="Chondroitin_lyas"/>
</dbReference>
<evidence type="ECO:0000256" key="1">
    <source>
        <dbReference type="ARBA" id="ARBA00004418"/>
    </source>
</evidence>
<evidence type="ECO:0000256" key="5">
    <source>
        <dbReference type="SAM" id="SignalP"/>
    </source>
</evidence>
<feature type="domain" description="Alginate lyase" evidence="6">
    <location>
        <begin position="94"/>
        <end position="297"/>
    </location>
</feature>
<dbReference type="PANTHER" id="PTHR39210">
    <property type="entry name" value="HEPARIN-SULFATE LYASE"/>
    <property type="match status" value="1"/>
</dbReference>
<evidence type="ECO:0000313" key="8">
    <source>
        <dbReference type="EMBL" id="TCZ72946.1"/>
    </source>
</evidence>
<dbReference type="Proteomes" id="UP000295164">
    <property type="component" value="Unassembled WGS sequence"/>
</dbReference>
<dbReference type="Pfam" id="PF07940">
    <property type="entry name" value="Hepar_II_III_C"/>
    <property type="match status" value="1"/>
</dbReference>
<evidence type="ECO:0000256" key="4">
    <source>
        <dbReference type="ARBA" id="ARBA00023239"/>
    </source>
</evidence>
<dbReference type="Gene3D" id="2.70.98.70">
    <property type="match status" value="1"/>
</dbReference>
<dbReference type="Gene3D" id="1.50.10.100">
    <property type="entry name" value="Chondroitin AC/alginate lyase"/>
    <property type="match status" value="1"/>
</dbReference>
<evidence type="ECO:0000259" key="7">
    <source>
        <dbReference type="Pfam" id="PF07940"/>
    </source>
</evidence>
<dbReference type="Pfam" id="PF05426">
    <property type="entry name" value="Alginate_lyase"/>
    <property type="match status" value="1"/>
</dbReference>
<name>A0A4R4E0Q7_9BACT</name>
<organism evidence="8 9">
    <name type="scientific">Flaviaesturariibacter aridisoli</name>
    <dbReference type="NCBI Taxonomy" id="2545761"/>
    <lineage>
        <taxon>Bacteria</taxon>
        <taxon>Pseudomonadati</taxon>
        <taxon>Bacteroidota</taxon>
        <taxon>Chitinophagia</taxon>
        <taxon>Chitinophagales</taxon>
        <taxon>Chitinophagaceae</taxon>
        <taxon>Flaviaestuariibacter</taxon>
    </lineage>
</organism>
<keyword evidence="2 5" id="KW-0732">Signal</keyword>
<comment type="subcellular location">
    <subcellularLocation>
        <location evidence="1">Periplasm</location>
    </subcellularLocation>
</comment>
<evidence type="ECO:0000313" key="9">
    <source>
        <dbReference type="Proteomes" id="UP000295164"/>
    </source>
</evidence>
<protein>
    <submittedName>
        <fullName evidence="8">Heparinase</fullName>
    </submittedName>
</protein>
<evidence type="ECO:0000256" key="2">
    <source>
        <dbReference type="ARBA" id="ARBA00022729"/>
    </source>
</evidence>
<proteinExistence type="predicted"/>
<dbReference type="AlphaFoldDB" id="A0A4R4E0Q7"/>
<evidence type="ECO:0000256" key="3">
    <source>
        <dbReference type="ARBA" id="ARBA00022764"/>
    </source>
</evidence>
<dbReference type="GO" id="GO:0042597">
    <property type="term" value="C:periplasmic space"/>
    <property type="evidence" value="ECO:0007669"/>
    <property type="project" value="UniProtKB-SubCell"/>
</dbReference>
<gene>
    <name evidence="8" type="ORF">E0486_07735</name>
</gene>
<dbReference type="GO" id="GO:0016829">
    <property type="term" value="F:lyase activity"/>
    <property type="evidence" value="ECO:0007669"/>
    <property type="project" value="UniProtKB-KW"/>
</dbReference>
<dbReference type="EMBL" id="SKFH01000009">
    <property type="protein sequence ID" value="TCZ72946.1"/>
    <property type="molecule type" value="Genomic_DNA"/>
</dbReference>
<dbReference type="PANTHER" id="PTHR39210:SF1">
    <property type="entry name" value="HEPARIN-SULFATE LYASE"/>
    <property type="match status" value="1"/>
</dbReference>